<protein>
    <recommendedName>
        <fullName evidence="6">Integrase catalytic domain-containing protein</fullName>
    </recommendedName>
</protein>
<dbReference type="GO" id="GO:0004190">
    <property type="term" value="F:aspartic-type endopeptidase activity"/>
    <property type="evidence" value="ECO:0007669"/>
    <property type="project" value="UniProtKB-KW"/>
</dbReference>
<dbReference type="GO" id="GO:0015074">
    <property type="term" value="P:DNA integration"/>
    <property type="evidence" value="ECO:0007669"/>
    <property type="project" value="InterPro"/>
</dbReference>
<dbReference type="Gene3D" id="3.30.420.10">
    <property type="entry name" value="Ribonuclease H-like superfamily/Ribonuclease H"/>
    <property type="match status" value="2"/>
</dbReference>
<feature type="domain" description="Integrase catalytic" evidence="6">
    <location>
        <begin position="66"/>
        <end position="242"/>
    </location>
</feature>
<dbReference type="Proteomes" id="UP001231189">
    <property type="component" value="Unassembled WGS sequence"/>
</dbReference>
<dbReference type="EMBL" id="JAUUTY010000004">
    <property type="protein sequence ID" value="KAK1645881.1"/>
    <property type="molecule type" value="Genomic_DNA"/>
</dbReference>
<dbReference type="Pfam" id="PF13976">
    <property type="entry name" value="gag_pre-integrs"/>
    <property type="match status" value="2"/>
</dbReference>
<dbReference type="Pfam" id="PF00665">
    <property type="entry name" value="rve"/>
    <property type="match status" value="2"/>
</dbReference>
<sequence length="1991" mass="226694">LDSSDTHIHNIDAKRIKLNDNSTYMWHCRLGHIGVKRMKKLHTDGLLESLDFESLDRCEACLMGKMTKTPFSGMMERATDLLEIIHTDVCGPMSVASRGGYRYVLTFTDDLSRYGYIYFMKHKSETFEKFKEFQSEVENQRNKKIKFLRSDRGGEYLSYEFGMHLKKCGILSQLTPPGTPQRNGVSERRNRTLLDMVRSMMSLTDLPLSFWSYALETAAFTLNRAPSKSVETTPYELWFNKKPKLSFLKVWGCEAYVKKLQPDKLEPKAEKCIFIGYPKETIGYTFYHKSEGKIFVAKNGTFLEKEFLTKEVTGRKVELDEIDESILVDQSSAVPEVVPVPPTPATEEANDNDHETSNEETTEPRRSTRERTTPDWFDPCLNVMIVDNNDEDPATYEEAMMSPDSNKWQEAMKSEMGSMYDNKVWTLVDLPDSRKAVENKWIFKRKTDADGNITVYKARLVAKGFRQIQGVDYDETFSPVAKLKSVRILLAIAAFFDYEIWQMDVKTAFLNGDIEEELYMVQPKGFVDPKNADKVCKLQRSIYGLKQASRSWNRRFDKVIKDFGFIQCHGEACIYKKVSGSSVAFLILYVDDILLIGNDIELLSNVKGYLNNSFSMKDLGEASYILGIKIYRDRSRRLIGLSQSTYLDKILKKFRMDESKKGFLPMLPGKVLSKTQGPATAEERERMNQIPYASAVGSIMYAMLCTRPDIAHAVSLTSRYQSDPGMEHWTAVKNILKYLKRTKDMFLCYGGDQELVVTSYTDASWNTDPDDSKSQSGYVFILNGAAVSWASSKQCTVAKSSTESEYIAASEASSEAVWMKRFIIELGVVPSALDPLVIYCDNMGAIANAQEPRSHKRLKHIKLRYHSIREYIEDGEVKICKVHTDLNVADPLTKALPRAKHDQHQNAMGVRFNKYIQRVQDSFAHADTKVALTSLACTDMVSEHVIPKEMASPINFNQFLEKEKLKSNGSNFTDWFRHVRIFLSGGNLQYVLDAPLGDPPAETETDEVKAVYETRKTRYSQVQCAILCSLESDLQKRFEHHDPHELMKELKTIFETHAAVECYEASKHFFSCMMEEGSSISEHMLAMTGHAKKLSDLGIVIPNRLGINRVLQSLPPSYKNFVMNYNMQNMNKELPELFGMLKAAEIEIKKEHQVLMVNKTTSFKKQGKSKGKFKKGGKKAATPPVKPKNGPKPDAECYYGKEKGHWKRNCSKYLADLKSGLVKKKKEGISDIHVIDVHFTGSRSSTWVFDTGSVAHICNSKQELKNKRQLLKDEVTMRVGNGSKVNVIAVGTLPLHLPSGLVLSLNNCYYVPALSMNIISGSCLMQDGYSFKSENNGCSIFMNNIFYGRAPQKNGLFLLDLDSSDTHIHNIDAKRIKLNDNSTYMWHCRLGHIGVKRMKKLHTDGLLESLDFESLDRCEACLMGKMTKTPFSGVNADVSIIHTDVCGPMSVASRGGYRYVLTFTDDLSRYGYIYFMKHKSETFEKFKEFQSEVENQRNKKIKFLRSDRGGEYLSYEFGMHLKKCGILSQLTPPGTPQRNGVSERRNRTLLDMKPKLSFLKVWGCEAYVKKLQPDNLEPKAEKCIFIGYPKETIGYTFYHKSEGKIFVAKNGTFLEKEFLTKEVTGRKVELDEIDESILVDQSSAVPEVVPVPPTPATEEANDNDHETSNEETTEPRRSTRERTTPDWFDPCLNVMIVDNNDEDPATYEEAMMSPDSNKWQEAMKSEMGSMYDNKVWTLVDLPDSRKAIENKWIFKRKTDADGNITVYKARLVAKGFRQIQGVDYDETFSPVAKLKSVRILLAIAAFFDYEIWQMDVKTAFLNGDIEEELYMVQPKGFVDPKNADKVCKLQRSIYGLKQASRSWNRRFDKVIKDFGFIQCHGEACIYKKVSGSSVAFLILYVDDILLIGNDIELLSSVKGYLNNSFSMKDLGEASYILGIKIYRDRSRRLIGLSQSTYLDKILKKFRMDESKKGFLPMLPGKILSKTQGPAT</sequence>
<comment type="caution">
    <text evidence="7">The sequence shown here is derived from an EMBL/GenBank/DDBJ whole genome shotgun (WGS) entry which is preliminary data.</text>
</comment>
<feature type="non-terminal residue" evidence="7">
    <location>
        <position position="1"/>
    </location>
</feature>
<keyword evidence="1" id="KW-0645">Protease</keyword>
<feature type="compositionally biased region" description="Basic and acidic residues" evidence="5">
    <location>
        <begin position="351"/>
        <end position="373"/>
    </location>
</feature>
<feature type="non-terminal residue" evidence="7">
    <location>
        <position position="1991"/>
    </location>
</feature>
<dbReference type="InterPro" id="IPR054722">
    <property type="entry name" value="PolX-like_BBD"/>
</dbReference>
<keyword evidence="2" id="KW-0479">Metal-binding</keyword>
<dbReference type="InterPro" id="IPR001584">
    <property type="entry name" value="Integrase_cat-core"/>
</dbReference>
<accession>A0AAD8S6P8</accession>
<evidence type="ECO:0000313" key="7">
    <source>
        <dbReference type="EMBL" id="KAK1645881.1"/>
    </source>
</evidence>
<dbReference type="InterPro" id="IPR057670">
    <property type="entry name" value="SH3_retrovirus"/>
</dbReference>
<gene>
    <name evidence="7" type="ORF">QYE76_063686</name>
</gene>
<dbReference type="Pfam" id="PF14223">
    <property type="entry name" value="Retrotran_gag_2"/>
    <property type="match status" value="1"/>
</dbReference>
<feature type="region of interest" description="Disordered" evidence="5">
    <location>
        <begin position="332"/>
        <end position="373"/>
    </location>
</feature>
<dbReference type="InterPro" id="IPR025724">
    <property type="entry name" value="GAG-pre-integrase_dom"/>
</dbReference>
<dbReference type="Pfam" id="PF22936">
    <property type="entry name" value="Pol_BBD"/>
    <property type="match status" value="1"/>
</dbReference>
<dbReference type="PANTHER" id="PTHR42648:SF27">
    <property type="entry name" value="RNA-DIRECTED DNA POLYMERASE"/>
    <property type="match status" value="1"/>
</dbReference>
<dbReference type="InterPro" id="IPR036397">
    <property type="entry name" value="RNaseH_sf"/>
</dbReference>
<evidence type="ECO:0000256" key="3">
    <source>
        <dbReference type="ARBA" id="ARBA00022750"/>
    </source>
</evidence>
<evidence type="ECO:0000256" key="1">
    <source>
        <dbReference type="ARBA" id="ARBA00022670"/>
    </source>
</evidence>
<evidence type="ECO:0000313" key="8">
    <source>
        <dbReference type="Proteomes" id="UP001231189"/>
    </source>
</evidence>
<keyword evidence="8" id="KW-1185">Reference proteome</keyword>
<reference evidence="7" key="1">
    <citation type="submission" date="2023-07" db="EMBL/GenBank/DDBJ databases">
        <title>A chromosome-level genome assembly of Lolium multiflorum.</title>
        <authorList>
            <person name="Chen Y."/>
            <person name="Copetti D."/>
            <person name="Kolliker R."/>
            <person name="Studer B."/>
        </authorList>
    </citation>
    <scope>NUCLEOTIDE SEQUENCE</scope>
    <source>
        <strain evidence="7">02402/16</strain>
        <tissue evidence="7">Leaf</tissue>
    </source>
</reference>
<dbReference type="GO" id="GO:0046872">
    <property type="term" value="F:metal ion binding"/>
    <property type="evidence" value="ECO:0007669"/>
    <property type="project" value="UniProtKB-KW"/>
</dbReference>
<evidence type="ECO:0000256" key="5">
    <source>
        <dbReference type="SAM" id="MobiDB-lite"/>
    </source>
</evidence>
<keyword evidence="4" id="KW-0378">Hydrolase</keyword>
<keyword evidence="3" id="KW-0064">Aspartyl protease</keyword>
<dbReference type="GO" id="GO:0006508">
    <property type="term" value="P:proteolysis"/>
    <property type="evidence" value="ECO:0007669"/>
    <property type="project" value="UniProtKB-KW"/>
</dbReference>
<feature type="domain" description="Integrase catalytic" evidence="6">
    <location>
        <begin position="1426"/>
        <end position="1597"/>
    </location>
</feature>
<dbReference type="GO" id="GO:0003676">
    <property type="term" value="F:nucleic acid binding"/>
    <property type="evidence" value="ECO:0007669"/>
    <property type="project" value="InterPro"/>
</dbReference>
<dbReference type="InterPro" id="IPR039537">
    <property type="entry name" value="Retrotran_Ty1/copia-like"/>
</dbReference>
<feature type="region of interest" description="Disordered" evidence="5">
    <location>
        <begin position="1165"/>
        <end position="1193"/>
    </location>
</feature>
<dbReference type="InterPro" id="IPR012337">
    <property type="entry name" value="RNaseH-like_sf"/>
</dbReference>
<feature type="region of interest" description="Disordered" evidence="5">
    <location>
        <begin position="1643"/>
        <end position="1684"/>
    </location>
</feature>
<evidence type="ECO:0000256" key="2">
    <source>
        <dbReference type="ARBA" id="ARBA00022723"/>
    </source>
</evidence>
<dbReference type="InterPro" id="IPR013103">
    <property type="entry name" value="RVT_2"/>
</dbReference>
<dbReference type="InterPro" id="IPR043502">
    <property type="entry name" value="DNA/RNA_pol_sf"/>
</dbReference>
<proteinExistence type="predicted"/>
<dbReference type="PANTHER" id="PTHR42648">
    <property type="entry name" value="TRANSPOSASE, PUTATIVE-RELATED"/>
    <property type="match status" value="1"/>
</dbReference>
<dbReference type="SUPFAM" id="SSF53098">
    <property type="entry name" value="Ribonuclease H-like"/>
    <property type="match status" value="2"/>
</dbReference>
<name>A0AAD8S6P8_LOLMU</name>
<evidence type="ECO:0000256" key="4">
    <source>
        <dbReference type="ARBA" id="ARBA00022801"/>
    </source>
</evidence>
<feature type="compositionally biased region" description="Basic residues" evidence="5">
    <location>
        <begin position="1165"/>
        <end position="1178"/>
    </location>
</feature>
<organism evidence="7 8">
    <name type="scientific">Lolium multiflorum</name>
    <name type="common">Italian ryegrass</name>
    <name type="synonym">Lolium perenne subsp. multiflorum</name>
    <dbReference type="NCBI Taxonomy" id="4521"/>
    <lineage>
        <taxon>Eukaryota</taxon>
        <taxon>Viridiplantae</taxon>
        <taxon>Streptophyta</taxon>
        <taxon>Embryophyta</taxon>
        <taxon>Tracheophyta</taxon>
        <taxon>Spermatophyta</taxon>
        <taxon>Magnoliopsida</taxon>
        <taxon>Liliopsida</taxon>
        <taxon>Poales</taxon>
        <taxon>Poaceae</taxon>
        <taxon>BOP clade</taxon>
        <taxon>Pooideae</taxon>
        <taxon>Poodae</taxon>
        <taxon>Poeae</taxon>
        <taxon>Poeae Chloroplast Group 2 (Poeae type)</taxon>
        <taxon>Loliodinae</taxon>
        <taxon>Loliinae</taxon>
        <taxon>Lolium</taxon>
    </lineage>
</organism>
<dbReference type="CDD" id="cd09272">
    <property type="entry name" value="RNase_HI_RT_Ty1"/>
    <property type="match status" value="1"/>
</dbReference>
<dbReference type="PROSITE" id="PS50994">
    <property type="entry name" value="INTEGRASE"/>
    <property type="match status" value="2"/>
</dbReference>
<evidence type="ECO:0000259" key="6">
    <source>
        <dbReference type="PROSITE" id="PS50994"/>
    </source>
</evidence>
<dbReference type="SUPFAM" id="SSF56672">
    <property type="entry name" value="DNA/RNA polymerases"/>
    <property type="match status" value="2"/>
</dbReference>
<dbReference type="Pfam" id="PF25597">
    <property type="entry name" value="SH3_retrovirus"/>
    <property type="match status" value="2"/>
</dbReference>
<feature type="compositionally biased region" description="Basic and acidic residues" evidence="5">
    <location>
        <begin position="1662"/>
        <end position="1684"/>
    </location>
</feature>
<dbReference type="Pfam" id="PF07727">
    <property type="entry name" value="RVT_2"/>
    <property type="match status" value="2"/>
</dbReference>